<dbReference type="PRINTS" id="PR00035">
    <property type="entry name" value="HTHGNTR"/>
</dbReference>
<dbReference type="SMART" id="SM00345">
    <property type="entry name" value="HTH_GNTR"/>
    <property type="match status" value="1"/>
</dbReference>
<comment type="caution">
    <text evidence="6">The sequence shown here is derived from an EMBL/GenBank/DDBJ whole genome shotgun (WGS) entry which is preliminary data.</text>
</comment>
<evidence type="ECO:0000259" key="5">
    <source>
        <dbReference type="PROSITE" id="PS50949"/>
    </source>
</evidence>
<dbReference type="SUPFAM" id="SSF48008">
    <property type="entry name" value="GntR ligand-binding domain-like"/>
    <property type="match status" value="1"/>
</dbReference>
<dbReference type="InterPro" id="IPR008920">
    <property type="entry name" value="TF_FadR/GntR_C"/>
</dbReference>
<dbReference type="CDD" id="cd07377">
    <property type="entry name" value="WHTH_GntR"/>
    <property type="match status" value="1"/>
</dbReference>
<keyword evidence="3" id="KW-0804">Transcription</keyword>
<evidence type="ECO:0000313" key="6">
    <source>
        <dbReference type="EMBL" id="TVZ06677.1"/>
    </source>
</evidence>
<keyword evidence="7" id="KW-1185">Reference proteome</keyword>
<gene>
    <name evidence="6" type="ORF">EAS64_04665</name>
</gene>
<evidence type="ECO:0000313" key="7">
    <source>
        <dbReference type="Proteomes" id="UP000460272"/>
    </source>
</evidence>
<dbReference type="Proteomes" id="UP000460272">
    <property type="component" value="Unassembled WGS sequence"/>
</dbReference>
<evidence type="ECO:0000256" key="4">
    <source>
        <dbReference type="SAM" id="MobiDB-lite"/>
    </source>
</evidence>
<dbReference type="InterPro" id="IPR000524">
    <property type="entry name" value="Tscrpt_reg_HTH_GntR"/>
</dbReference>
<dbReference type="Pfam" id="PF00392">
    <property type="entry name" value="GntR"/>
    <property type="match status" value="1"/>
</dbReference>
<dbReference type="PANTHER" id="PTHR43537:SF5">
    <property type="entry name" value="UXU OPERON TRANSCRIPTIONAL REGULATOR"/>
    <property type="match status" value="1"/>
</dbReference>
<dbReference type="GO" id="GO:0003677">
    <property type="term" value="F:DNA binding"/>
    <property type="evidence" value="ECO:0007669"/>
    <property type="project" value="UniProtKB-KW"/>
</dbReference>
<evidence type="ECO:0000256" key="1">
    <source>
        <dbReference type="ARBA" id="ARBA00023015"/>
    </source>
</evidence>
<dbReference type="GO" id="GO:0003700">
    <property type="term" value="F:DNA-binding transcription factor activity"/>
    <property type="evidence" value="ECO:0007669"/>
    <property type="project" value="InterPro"/>
</dbReference>
<name>A0A6P2C6R7_9ACTN</name>
<dbReference type="InterPro" id="IPR036388">
    <property type="entry name" value="WH-like_DNA-bd_sf"/>
</dbReference>
<dbReference type="Gene3D" id="1.10.10.10">
    <property type="entry name" value="Winged helix-like DNA-binding domain superfamily/Winged helix DNA-binding domain"/>
    <property type="match status" value="1"/>
</dbReference>
<dbReference type="SMART" id="SM00895">
    <property type="entry name" value="FCD"/>
    <property type="match status" value="1"/>
</dbReference>
<organism evidence="6 7">
    <name type="scientific">Trebonia kvetii</name>
    <dbReference type="NCBI Taxonomy" id="2480626"/>
    <lineage>
        <taxon>Bacteria</taxon>
        <taxon>Bacillati</taxon>
        <taxon>Actinomycetota</taxon>
        <taxon>Actinomycetes</taxon>
        <taxon>Streptosporangiales</taxon>
        <taxon>Treboniaceae</taxon>
        <taxon>Trebonia</taxon>
    </lineage>
</organism>
<feature type="region of interest" description="Disordered" evidence="4">
    <location>
        <begin position="1"/>
        <end position="28"/>
    </location>
</feature>
<dbReference type="AlphaFoldDB" id="A0A6P2C6R7"/>
<dbReference type="SUPFAM" id="SSF46785">
    <property type="entry name" value="Winged helix' DNA-binding domain"/>
    <property type="match status" value="1"/>
</dbReference>
<dbReference type="EMBL" id="RPFW01000001">
    <property type="protein sequence ID" value="TVZ06677.1"/>
    <property type="molecule type" value="Genomic_DNA"/>
</dbReference>
<accession>A0A6P2C6R7</accession>
<dbReference type="InterPro" id="IPR011711">
    <property type="entry name" value="GntR_C"/>
</dbReference>
<evidence type="ECO:0000256" key="3">
    <source>
        <dbReference type="ARBA" id="ARBA00023163"/>
    </source>
</evidence>
<sequence length="281" mass="30882">MTSQENASPGAEASPGEDAEQLPAPGRNLWVSLAQSNADLTDQPRRPAKTAETVAAAIVRDIVSRNLGPGDTLPSEAAMLAHYRVSRASLREALRLLEVQELIRLKPGPGGGPIVTAVDPRNLAKMTTLYLHLGGATYQELFEAVLVMAPISAERAARNGDRSLVSAAMKPFLLEEQPLQGPAYWTVTNEFHGSVEALAGNRVIELLGRIVGNIWHEHIVTRMDTGAVREQIHAEHRDIAMAIMAKQPSKAARLMRDHFAGLVEEYRRHWPGRFDELIEWD</sequence>
<evidence type="ECO:0000256" key="2">
    <source>
        <dbReference type="ARBA" id="ARBA00023125"/>
    </source>
</evidence>
<dbReference type="PROSITE" id="PS50949">
    <property type="entry name" value="HTH_GNTR"/>
    <property type="match status" value="1"/>
</dbReference>
<proteinExistence type="predicted"/>
<dbReference type="PANTHER" id="PTHR43537">
    <property type="entry name" value="TRANSCRIPTIONAL REGULATOR, GNTR FAMILY"/>
    <property type="match status" value="1"/>
</dbReference>
<dbReference type="Pfam" id="PF07729">
    <property type="entry name" value="FCD"/>
    <property type="match status" value="1"/>
</dbReference>
<dbReference type="InterPro" id="IPR036390">
    <property type="entry name" value="WH_DNA-bd_sf"/>
</dbReference>
<keyword evidence="2" id="KW-0238">DNA-binding</keyword>
<feature type="domain" description="HTH gntR-type" evidence="5">
    <location>
        <begin position="48"/>
        <end position="118"/>
    </location>
</feature>
<protein>
    <submittedName>
        <fullName evidence="6">FadR family transcriptional regulator</fullName>
    </submittedName>
</protein>
<keyword evidence="1" id="KW-0805">Transcription regulation</keyword>
<dbReference type="RefSeq" id="WP_145851430.1">
    <property type="nucleotide sequence ID" value="NZ_RPFW01000001.1"/>
</dbReference>
<dbReference type="Gene3D" id="1.20.120.530">
    <property type="entry name" value="GntR ligand-binding domain-like"/>
    <property type="match status" value="1"/>
</dbReference>
<dbReference type="OrthoDB" id="4535513at2"/>
<reference evidence="6 7" key="1">
    <citation type="submission" date="2018-11" db="EMBL/GenBank/DDBJ databases">
        <title>Trebonia kvetii gen.nov., sp.nov., a novel acidophilic actinobacterium, and proposal of the new actinobacterial family Treboniaceae fam. nov.</title>
        <authorList>
            <person name="Rapoport D."/>
            <person name="Sagova-Mareckova M."/>
            <person name="Sedlacek I."/>
            <person name="Provaznik J."/>
            <person name="Kralova S."/>
            <person name="Pavlinic D."/>
            <person name="Benes V."/>
            <person name="Kopecky J."/>
        </authorList>
    </citation>
    <scope>NUCLEOTIDE SEQUENCE [LARGE SCALE GENOMIC DNA]</scope>
    <source>
        <strain evidence="6 7">15Tr583</strain>
    </source>
</reference>